<name>A0AAV4XZJ7_CAEEX</name>
<evidence type="ECO:0000256" key="1">
    <source>
        <dbReference type="SAM" id="MobiDB-lite"/>
    </source>
</evidence>
<feature type="compositionally biased region" description="Polar residues" evidence="1">
    <location>
        <begin position="37"/>
        <end position="47"/>
    </location>
</feature>
<dbReference type="EMBL" id="BPLR01018442">
    <property type="protein sequence ID" value="GIY99620.1"/>
    <property type="molecule type" value="Genomic_DNA"/>
</dbReference>
<feature type="region of interest" description="Disordered" evidence="1">
    <location>
        <begin position="1"/>
        <end position="81"/>
    </location>
</feature>
<evidence type="ECO:0000313" key="3">
    <source>
        <dbReference type="Proteomes" id="UP001054945"/>
    </source>
</evidence>
<comment type="caution">
    <text evidence="2">The sequence shown here is derived from an EMBL/GenBank/DDBJ whole genome shotgun (WGS) entry which is preliminary data.</text>
</comment>
<protein>
    <submittedName>
        <fullName evidence="2">Uncharacterized protein</fullName>
    </submittedName>
</protein>
<accession>A0AAV4XZJ7</accession>
<reference evidence="2 3" key="1">
    <citation type="submission" date="2021-06" db="EMBL/GenBank/DDBJ databases">
        <title>Caerostris extrusa draft genome.</title>
        <authorList>
            <person name="Kono N."/>
            <person name="Arakawa K."/>
        </authorList>
    </citation>
    <scope>NUCLEOTIDE SEQUENCE [LARGE SCALE GENOMIC DNA]</scope>
</reference>
<proteinExistence type="predicted"/>
<organism evidence="2 3">
    <name type="scientific">Caerostris extrusa</name>
    <name type="common">Bark spider</name>
    <name type="synonym">Caerostris bankana</name>
    <dbReference type="NCBI Taxonomy" id="172846"/>
    <lineage>
        <taxon>Eukaryota</taxon>
        <taxon>Metazoa</taxon>
        <taxon>Ecdysozoa</taxon>
        <taxon>Arthropoda</taxon>
        <taxon>Chelicerata</taxon>
        <taxon>Arachnida</taxon>
        <taxon>Araneae</taxon>
        <taxon>Araneomorphae</taxon>
        <taxon>Entelegynae</taxon>
        <taxon>Araneoidea</taxon>
        <taxon>Araneidae</taxon>
        <taxon>Caerostris</taxon>
    </lineage>
</organism>
<keyword evidence="3" id="KW-1185">Reference proteome</keyword>
<dbReference type="AlphaFoldDB" id="A0AAV4XZJ7"/>
<evidence type="ECO:0000313" key="2">
    <source>
        <dbReference type="EMBL" id="GIY99620.1"/>
    </source>
</evidence>
<gene>
    <name evidence="2" type="ORF">CEXT_600591</name>
</gene>
<dbReference type="Proteomes" id="UP001054945">
    <property type="component" value="Unassembled WGS sequence"/>
</dbReference>
<sequence>MAIDSFRQYRGLGISEGIHSAHARKSSRRLNVARTLGLNNGEGTKTTGRSERPQHQIDQASPQRARGRRKRGCEPRGGMCR</sequence>